<reference evidence="2 3" key="1">
    <citation type="submission" date="2017-09" db="EMBL/GenBank/DDBJ databases">
        <title>Depth-based differentiation of microbial function through sediment-hosted aquifers and enrichment of novel symbionts in the deep terrestrial subsurface.</title>
        <authorList>
            <person name="Probst A.J."/>
            <person name="Ladd B."/>
            <person name="Jarett J.K."/>
            <person name="Geller-Mcgrath D.E."/>
            <person name="Sieber C.M."/>
            <person name="Emerson J.B."/>
            <person name="Anantharaman K."/>
            <person name="Thomas B.C."/>
            <person name="Malmstrom R."/>
            <person name="Stieglmeier M."/>
            <person name="Klingl A."/>
            <person name="Woyke T."/>
            <person name="Ryan C.M."/>
            <person name="Banfield J.F."/>
        </authorList>
    </citation>
    <scope>NUCLEOTIDE SEQUENCE [LARGE SCALE GENOMIC DNA]</scope>
    <source>
        <strain evidence="2">CG11_big_fil_rev_8_21_14_0_20_46_11</strain>
    </source>
</reference>
<protein>
    <submittedName>
        <fullName evidence="2">Uncharacterized protein</fullName>
    </submittedName>
</protein>
<keyword evidence="1" id="KW-0812">Transmembrane</keyword>
<feature type="non-terminal residue" evidence="2">
    <location>
        <position position="244"/>
    </location>
</feature>
<dbReference type="Proteomes" id="UP000229342">
    <property type="component" value="Unassembled WGS sequence"/>
</dbReference>
<evidence type="ECO:0000313" key="2">
    <source>
        <dbReference type="EMBL" id="PIQ68455.1"/>
    </source>
</evidence>
<comment type="caution">
    <text evidence="2">The sequence shown here is derived from an EMBL/GenBank/DDBJ whole genome shotgun (WGS) entry which is preliminary data.</text>
</comment>
<evidence type="ECO:0000256" key="1">
    <source>
        <dbReference type="SAM" id="Phobius"/>
    </source>
</evidence>
<sequence length="244" mass="27205">MPAQGWSAKGGDLDALDKKLMPKNKKIQTIIFILILALIPYGIFSYVRSLINTPLDIEIPKEFMLGDAKIALAWTDDNTGENLIIQSDKKTYLGLNQIEVYFSITNTTKKTQDADIVFWVENEEVKVGEIIKLSEDKQAKLQITRFRQGSGGQANSKPVNDYQTNYGFQDNIQSGQTNYYRALLSYPENSQGEFFIEAFGNPSPALPFARRGGGGEAAAYGHLDPYYASGLVGYWSFDGPDMGW</sequence>
<gene>
    <name evidence="2" type="ORF">COV91_04060</name>
</gene>
<name>A0A2H0KB52_9BACT</name>
<organism evidence="2 3">
    <name type="scientific">Candidatus Taylorbacteria bacterium CG11_big_fil_rev_8_21_14_0_20_46_11</name>
    <dbReference type="NCBI Taxonomy" id="1975025"/>
    <lineage>
        <taxon>Bacteria</taxon>
        <taxon>Candidatus Tayloriibacteriota</taxon>
    </lineage>
</organism>
<accession>A0A2H0KB52</accession>
<keyword evidence="1" id="KW-0472">Membrane</keyword>
<proteinExistence type="predicted"/>
<dbReference type="EMBL" id="PCVG01000051">
    <property type="protein sequence ID" value="PIQ68455.1"/>
    <property type="molecule type" value="Genomic_DNA"/>
</dbReference>
<dbReference type="AlphaFoldDB" id="A0A2H0KB52"/>
<evidence type="ECO:0000313" key="3">
    <source>
        <dbReference type="Proteomes" id="UP000229342"/>
    </source>
</evidence>
<feature type="transmembrane region" description="Helical" evidence="1">
    <location>
        <begin position="27"/>
        <end position="47"/>
    </location>
</feature>
<keyword evidence="1" id="KW-1133">Transmembrane helix</keyword>